<protein>
    <recommendedName>
        <fullName evidence="3">DUF6534 domain-containing protein</fullName>
    </recommendedName>
</protein>
<feature type="transmembrane region" description="Helical" evidence="2">
    <location>
        <begin position="227"/>
        <end position="246"/>
    </location>
</feature>
<feature type="transmembrane region" description="Helical" evidence="2">
    <location>
        <begin position="199"/>
        <end position="221"/>
    </location>
</feature>
<dbReference type="InterPro" id="IPR045339">
    <property type="entry name" value="DUF6534"/>
</dbReference>
<feature type="transmembrane region" description="Helical" evidence="2">
    <location>
        <begin position="89"/>
        <end position="110"/>
    </location>
</feature>
<organism evidence="4 5">
    <name type="scientific">Hypholoma sublateritium (strain FD-334 SS-4)</name>
    <dbReference type="NCBI Taxonomy" id="945553"/>
    <lineage>
        <taxon>Eukaryota</taxon>
        <taxon>Fungi</taxon>
        <taxon>Dikarya</taxon>
        <taxon>Basidiomycota</taxon>
        <taxon>Agaricomycotina</taxon>
        <taxon>Agaricomycetes</taxon>
        <taxon>Agaricomycetidae</taxon>
        <taxon>Agaricales</taxon>
        <taxon>Agaricineae</taxon>
        <taxon>Strophariaceae</taxon>
        <taxon>Hypholoma</taxon>
    </lineage>
</organism>
<dbReference type="AlphaFoldDB" id="A0A0D2LBX6"/>
<proteinExistence type="predicted"/>
<keyword evidence="2" id="KW-1133">Transmembrane helix</keyword>
<keyword evidence="2" id="KW-0472">Membrane</keyword>
<feature type="transmembrane region" description="Helical" evidence="2">
    <location>
        <begin position="47"/>
        <end position="69"/>
    </location>
</feature>
<feature type="transmembrane region" description="Helical" evidence="2">
    <location>
        <begin position="18"/>
        <end position="40"/>
    </location>
</feature>
<accession>A0A0D2LBX6</accession>
<dbReference type="OMA" id="VTHDAFI"/>
<dbReference type="EMBL" id="KN817535">
    <property type="protein sequence ID" value="KJA24692.1"/>
    <property type="molecule type" value="Genomic_DNA"/>
</dbReference>
<evidence type="ECO:0000313" key="5">
    <source>
        <dbReference type="Proteomes" id="UP000054270"/>
    </source>
</evidence>
<keyword evidence="5" id="KW-1185">Reference proteome</keyword>
<keyword evidence="2" id="KW-0812">Transmembrane</keyword>
<feature type="transmembrane region" description="Helical" evidence="2">
    <location>
        <begin position="122"/>
        <end position="145"/>
    </location>
</feature>
<name>A0A0D2LBX6_HYPSF</name>
<evidence type="ECO:0000256" key="1">
    <source>
        <dbReference type="SAM" id="MobiDB-lite"/>
    </source>
</evidence>
<dbReference type="Pfam" id="PF20152">
    <property type="entry name" value="DUF6534"/>
    <property type="match status" value="1"/>
</dbReference>
<dbReference type="STRING" id="945553.A0A0D2LBX6"/>
<dbReference type="PANTHER" id="PTHR40465">
    <property type="entry name" value="CHROMOSOME 1, WHOLE GENOME SHOTGUN SEQUENCE"/>
    <property type="match status" value="1"/>
</dbReference>
<feature type="domain" description="DUF6534" evidence="3">
    <location>
        <begin position="164"/>
        <end position="252"/>
    </location>
</feature>
<evidence type="ECO:0000313" key="4">
    <source>
        <dbReference type="EMBL" id="KJA24692.1"/>
    </source>
</evidence>
<feature type="region of interest" description="Disordered" evidence="1">
    <location>
        <begin position="295"/>
        <end position="318"/>
    </location>
</feature>
<dbReference type="Proteomes" id="UP000054270">
    <property type="component" value="Unassembled WGS sequence"/>
</dbReference>
<sequence length="342" mass="36975">MSGACFIPNVAAAAGPSLVGYMLNWGLYGILTIQVYIYILAFSNDRLFIRCVVYAIYTLETVQTVLLTQNAFRVFGSGFGNPSELNSVGISWIAVGIMGALSACIVQMFYAYRISVISKTKLIPAITSSLALISTASAIVSGVMSHRGNYYAIWISTGIWDGSAVACDMLIAVSVTFYLKKHAKNTHVADTEVLVERVIQLSIETGTLTAIMSVLTLSLTFLPSHVAYYQTPILALAKLYATTLMVHLNSRMQVSSTAESRAWSQSNRARTASTFDTGGVRCTVRTVQLVDSVGSASDKRRRTSEMSRTAGGTSDAGFEIEIKGEKEAENQELYRMGSPAIA</sequence>
<evidence type="ECO:0000259" key="3">
    <source>
        <dbReference type="Pfam" id="PF20152"/>
    </source>
</evidence>
<evidence type="ECO:0000256" key="2">
    <source>
        <dbReference type="SAM" id="Phobius"/>
    </source>
</evidence>
<gene>
    <name evidence="4" type="ORF">HYPSUDRAFT_161593</name>
</gene>
<dbReference type="OrthoDB" id="2536347at2759"/>
<feature type="transmembrane region" description="Helical" evidence="2">
    <location>
        <begin position="151"/>
        <end position="179"/>
    </location>
</feature>
<reference evidence="5" key="1">
    <citation type="submission" date="2014-04" db="EMBL/GenBank/DDBJ databases">
        <title>Evolutionary Origins and Diversification of the Mycorrhizal Mutualists.</title>
        <authorList>
            <consortium name="DOE Joint Genome Institute"/>
            <consortium name="Mycorrhizal Genomics Consortium"/>
            <person name="Kohler A."/>
            <person name="Kuo A."/>
            <person name="Nagy L.G."/>
            <person name="Floudas D."/>
            <person name="Copeland A."/>
            <person name="Barry K.W."/>
            <person name="Cichocki N."/>
            <person name="Veneault-Fourrey C."/>
            <person name="LaButti K."/>
            <person name="Lindquist E.A."/>
            <person name="Lipzen A."/>
            <person name="Lundell T."/>
            <person name="Morin E."/>
            <person name="Murat C."/>
            <person name="Riley R."/>
            <person name="Ohm R."/>
            <person name="Sun H."/>
            <person name="Tunlid A."/>
            <person name="Henrissat B."/>
            <person name="Grigoriev I.V."/>
            <person name="Hibbett D.S."/>
            <person name="Martin F."/>
        </authorList>
    </citation>
    <scope>NUCLEOTIDE SEQUENCE [LARGE SCALE GENOMIC DNA]</scope>
    <source>
        <strain evidence="5">FD-334 SS-4</strain>
    </source>
</reference>
<dbReference type="PANTHER" id="PTHR40465:SF1">
    <property type="entry name" value="DUF6534 DOMAIN-CONTAINING PROTEIN"/>
    <property type="match status" value="1"/>
</dbReference>